<dbReference type="EMBL" id="WMBA01000004">
    <property type="protein sequence ID" value="MTD53210.1"/>
    <property type="molecule type" value="Genomic_DNA"/>
</dbReference>
<dbReference type="Proteomes" id="UP000440096">
    <property type="component" value="Unassembled WGS sequence"/>
</dbReference>
<accession>A0A6N7Z0S7</accession>
<dbReference type="Gene3D" id="3.40.50.1820">
    <property type="entry name" value="alpha/beta hydrolase"/>
    <property type="match status" value="1"/>
</dbReference>
<feature type="domain" description="AB hydrolase-1" evidence="1">
    <location>
        <begin position="29"/>
        <end position="242"/>
    </location>
</feature>
<dbReference type="GO" id="GO:0016787">
    <property type="term" value="F:hydrolase activity"/>
    <property type="evidence" value="ECO:0007669"/>
    <property type="project" value="UniProtKB-KW"/>
</dbReference>
<dbReference type="PANTHER" id="PTHR46438">
    <property type="entry name" value="ALPHA/BETA-HYDROLASES SUPERFAMILY PROTEIN"/>
    <property type="match status" value="1"/>
</dbReference>
<dbReference type="AlphaFoldDB" id="A0A6N7Z0S7"/>
<evidence type="ECO:0000259" key="1">
    <source>
        <dbReference type="Pfam" id="PF12697"/>
    </source>
</evidence>
<keyword evidence="2" id="KW-0378">Hydrolase</keyword>
<keyword evidence="3" id="KW-1185">Reference proteome</keyword>
<dbReference type="InterPro" id="IPR029058">
    <property type="entry name" value="AB_hydrolase_fold"/>
</dbReference>
<dbReference type="SUPFAM" id="SSF53474">
    <property type="entry name" value="alpha/beta-Hydrolases"/>
    <property type="match status" value="1"/>
</dbReference>
<dbReference type="InterPro" id="IPR000073">
    <property type="entry name" value="AB_hydrolase_1"/>
</dbReference>
<organism evidence="2 3">
    <name type="scientific">Amycolatopsis pithecellobii</name>
    <dbReference type="NCBI Taxonomy" id="664692"/>
    <lineage>
        <taxon>Bacteria</taxon>
        <taxon>Bacillati</taxon>
        <taxon>Actinomycetota</taxon>
        <taxon>Actinomycetes</taxon>
        <taxon>Pseudonocardiales</taxon>
        <taxon>Pseudonocardiaceae</taxon>
        <taxon>Amycolatopsis</taxon>
    </lineage>
</organism>
<dbReference type="OrthoDB" id="812569at2"/>
<name>A0A6N7Z0S7_9PSEU</name>
<evidence type="ECO:0000313" key="3">
    <source>
        <dbReference type="Proteomes" id="UP000440096"/>
    </source>
</evidence>
<dbReference type="RefSeq" id="WP_154755455.1">
    <property type="nucleotide sequence ID" value="NZ_WMBA01000004.1"/>
</dbReference>
<reference evidence="2 3" key="1">
    <citation type="submission" date="2019-11" db="EMBL/GenBank/DDBJ databases">
        <title>Draft genome of Amycolatopsis RM579.</title>
        <authorList>
            <person name="Duangmal K."/>
            <person name="Mingma R."/>
        </authorList>
    </citation>
    <scope>NUCLEOTIDE SEQUENCE [LARGE SCALE GENOMIC DNA]</scope>
    <source>
        <strain evidence="2 3">RM579</strain>
    </source>
</reference>
<protein>
    <submittedName>
        <fullName evidence="2">Alpha/beta fold hydrolase</fullName>
    </submittedName>
</protein>
<dbReference type="Pfam" id="PF12697">
    <property type="entry name" value="Abhydrolase_6"/>
    <property type="match status" value="1"/>
</dbReference>
<sequence length="264" mass="28125">MSVETFTGATVHADGFDIAYREAGSGAPLVFLHGAGGAAIAAAHEALAADFRVILFEIPGFGESPANTRSATAAQLADTMHEAARRVTGGPYTLAGTSFGSRIASWAAVRHADEIERLVLLAPTGVLPDGFTPPTGEQMLGGPERLYAHPENARPRAPLSLGTAAKQAELVGRLLTPRDEELEAAYRTLDVPTLLLFGTHDPRIPASLARRYLELNPDFAVLFVYDAGHVLEEERPEATADAIGDFARRGAGFVVNRNDNRIFP</sequence>
<dbReference type="PRINTS" id="PR00111">
    <property type="entry name" value="ABHYDROLASE"/>
</dbReference>
<gene>
    <name evidence="2" type="ORF">GKO32_04340</name>
</gene>
<proteinExistence type="predicted"/>
<comment type="caution">
    <text evidence="2">The sequence shown here is derived from an EMBL/GenBank/DDBJ whole genome shotgun (WGS) entry which is preliminary data.</text>
</comment>
<evidence type="ECO:0000313" key="2">
    <source>
        <dbReference type="EMBL" id="MTD53210.1"/>
    </source>
</evidence>